<reference evidence="2 3" key="1">
    <citation type="journal article" date="2017" name="Antonie Van Leeuwenhoek">
        <title>Rhizobium rhizosphaerae sp. nov., a novel species isolated from rice rhizosphere.</title>
        <authorList>
            <person name="Zhao J.J."/>
            <person name="Zhang J."/>
            <person name="Zhang R.J."/>
            <person name="Zhang C.W."/>
            <person name="Yin H.Q."/>
            <person name="Zhang X.X."/>
        </authorList>
    </citation>
    <scope>NUCLEOTIDE SEQUENCE [LARGE SCALE GENOMIC DNA]</scope>
    <source>
        <strain evidence="2 3">BSs20135</strain>
    </source>
</reference>
<dbReference type="Proteomes" id="UP000006327">
    <property type="component" value="Unassembled WGS sequence"/>
</dbReference>
<accession>K6Z3M7</accession>
<protein>
    <submittedName>
        <fullName evidence="2">Uncharacterized protein</fullName>
    </submittedName>
</protein>
<name>K6Z3M7_9ALTE</name>
<keyword evidence="3" id="KW-1185">Reference proteome</keyword>
<evidence type="ECO:0000313" key="3">
    <source>
        <dbReference type="Proteomes" id="UP000006327"/>
    </source>
</evidence>
<dbReference type="AlphaFoldDB" id="K6Z3M7"/>
<sequence length="62" mass="6934">MTGWAKNRKAGAIAFGLFFQMILPDPSAESTIEAVAERKQEVKKQQDGDKEPKDEDETLKLP</sequence>
<feature type="compositionally biased region" description="Basic and acidic residues" evidence="1">
    <location>
        <begin position="38"/>
        <end position="53"/>
    </location>
</feature>
<evidence type="ECO:0000256" key="1">
    <source>
        <dbReference type="SAM" id="MobiDB-lite"/>
    </source>
</evidence>
<comment type="caution">
    <text evidence="2">The sequence shown here is derived from an EMBL/GenBank/DDBJ whole genome shotgun (WGS) entry which is preliminary data.</text>
</comment>
<evidence type="ECO:0000313" key="2">
    <source>
        <dbReference type="EMBL" id="GAC18045.1"/>
    </source>
</evidence>
<gene>
    <name evidence="2" type="ORF">GARC_1064</name>
</gene>
<dbReference type="STRING" id="493475.GARC_1064"/>
<organism evidence="2 3">
    <name type="scientific">Paraglaciecola arctica BSs20135</name>
    <dbReference type="NCBI Taxonomy" id="493475"/>
    <lineage>
        <taxon>Bacteria</taxon>
        <taxon>Pseudomonadati</taxon>
        <taxon>Pseudomonadota</taxon>
        <taxon>Gammaproteobacteria</taxon>
        <taxon>Alteromonadales</taxon>
        <taxon>Alteromonadaceae</taxon>
        <taxon>Paraglaciecola</taxon>
    </lineage>
</organism>
<proteinExistence type="predicted"/>
<feature type="region of interest" description="Disordered" evidence="1">
    <location>
        <begin position="38"/>
        <end position="62"/>
    </location>
</feature>
<dbReference type="EMBL" id="BAEO01000013">
    <property type="protein sequence ID" value="GAC18045.1"/>
    <property type="molecule type" value="Genomic_DNA"/>
</dbReference>